<sequence>MKRHGECHSPKLLQYRELPERSIRLLRIGSDHHAVGPLEVVSLDAAPTFYALSHCWGTKPPSCNLQLGAENLAVRPDLAAGVARIRELAAEEPGLDPPLLYVWIDTICINQEDLLERSSQVQLMGEIYSLSARTLIWLGPHSPTSSLAWELLDRIYGVFGSRHPLAEQVSDIPVQLYSDAYHAGTGLPPWDDEAWLRVKELLELDWFSRVWVIQEVVLSRQDPLLLHGEHTYPWHRLGWAVAWLRRNGYTRLPRVSGKALNNKFRATDQRDKIYGLLGLAAESREASGLPGPLRPDYSLGVAETYQKVARFLLERSGSLAMMTRTPGPAALLGRRPSQLQGRREAPPLPSWTPDWSDVVDGDSRVFLSWVYYSDASKPIRLGYPEQYDASAGLPAAVRESADESILRVGGVQADTVTVAVPFNPGDHTRAAFDGCFAESMARVCDAAAAFFSPCGMGIGIWAEDLIRAITVDQHHLVGHSWEQSVRDGSAYLRDLLQGREARATSSLYKEADLLEKLAAGGNAKEYEALARSYCFNRSFITTSGGRMGIGPSETEVGDTVSVILGGGVPYITRRRRTDCWLFVGEAYVNGLMNGEAVEACRLGTLQEEDFNFY</sequence>
<name>A0A0C4ED97_MAGP6</name>
<accession>A0A0C4ED97</accession>
<reference evidence="4" key="4">
    <citation type="journal article" date="2015" name="G3 (Bethesda)">
        <title>Genome sequences of three phytopathogenic species of the Magnaporthaceae family of fungi.</title>
        <authorList>
            <person name="Okagaki L.H."/>
            <person name="Nunes C.C."/>
            <person name="Sailsbery J."/>
            <person name="Clay B."/>
            <person name="Brown D."/>
            <person name="John T."/>
            <person name="Oh Y."/>
            <person name="Young N."/>
            <person name="Fitzgerald M."/>
            <person name="Haas B.J."/>
            <person name="Zeng Q."/>
            <person name="Young S."/>
            <person name="Adiconis X."/>
            <person name="Fan L."/>
            <person name="Levin J.Z."/>
            <person name="Mitchell T.K."/>
            <person name="Okubara P.A."/>
            <person name="Farman M.L."/>
            <person name="Kohn L.M."/>
            <person name="Birren B."/>
            <person name="Ma L.-J."/>
            <person name="Dean R.A."/>
        </authorList>
    </citation>
    <scope>NUCLEOTIDE SEQUENCE</scope>
    <source>
        <strain evidence="4">ATCC 64411 / 73-15</strain>
    </source>
</reference>
<evidence type="ECO:0000313" key="3">
    <source>
        <dbReference type="EMBL" id="KLU91742.1"/>
    </source>
</evidence>
<evidence type="ECO:0000256" key="1">
    <source>
        <dbReference type="SAM" id="MobiDB-lite"/>
    </source>
</evidence>
<dbReference type="Proteomes" id="UP000011715">
    <property type="component" value="Unassembled WGS sequence"/>
</dbReference>
<dbReference type="OMA" id="YAISHCW"/>
<dbReference type="EMBL" id="ADBL01002644">
    <property type="status" value="NOT_ANNOTATED_CDS"/>
    <property type="molecule type" value="Genomic_DNA"/>
</dbReference>
<dbReference type="PANTHER" id="PTHR24148:SF64">
    <property type="entry name" value="HETEROKARYON INCOMPATIBILITY DOMAIN-CONTAINING PROTEIN"/>
    <property type="match status" value="1"/>
</dbReference>
<reference evidence="3" key="2">
    <citation type="submission" date="2010-05" db="EMBL/GenBank/DDBJ databases">
        <title>The Genome Sequence of Magnaporthe poae strain ATCC 64411.</title>
        <authorList>
            <consortium name="The Broad Institute Genome Sequencing Platform"/>
            <consortium name="Broad Institute Genome Sequencing Center for Infectious Disease"/>
            <person name="Ma L.-J."/>
            <person name="Dead R."/>
            <person name="Young S."/>
            <person name="Zeng Q."/>
            <person name="Koehrsen M."/>
            <person name="Alvarado L."/>
            <person name="Berlin A."/>
            <person name="Chapman S.B."/>
            <person name="Chen Z."/>
            <person name="Freedman E."/>
            <person name="Gellesch M."/>
            <person name="Goldberg J."/>
            <person name="Griggs A."/>
            <person name="Gujja S."/>
            <person name="Heilman E.R."/>
            <person name="Heiman D."/>
            <person name="Hepburn T."/>
            <person name="Howarth C."/>
            <person name="Jen D."/>
            <person name="Larson L."/>
            <person name="Mehta T."/>
            <person name="Neiman D."/>
            <person name="Pearson M."/>
            <person name="Roberts A."/>
            <person name="Saif S."/>
            <person name="Shea T."/>
            <person name="Shenoy N."/>
            <person name="Sisk P."/>
            <person name="Stolte C."/>
            <person name="Sykes S."/>
            <person name="Walk T."/>
            <person name="White J."/>
            <person name="Yandava C."/>
            <person name="Haas B."/>
            <person name="Nusbaum C."/>
            <person name="Birren B."/>
        </authorList>
    </citation>
    <scope>NUCLEOTIDE SEQUENCE</scope>
    <source>
        <strain evidence="3">ATCC 64411</strain>
    </source>
</reference>
<dbReference type="EnsemblFungi" id="MAPG_10691T0">
    <property type="protein sequence ID" value="MAPG_10691T0"/>
    <property type="gene ID" value="MAPG_10691"/>
</dbReference>
<evidence type="ECO:0000313" key="4">
    <source>
        <dbReference type="EnsemblFungi" id="MAPG_10691T0"/>
    </source>
</evidence>
<evidence type="ECO:0000313" key="5">
    <source>
        <dbReference type="Proteomes" id="UP000011715"/>
    </source>
</evidence>
<dbReference type="VEuPathDB" id="FungiDB:MAPG_10691"/>
<dbReference type="EMBL" id="ADBL01002643">
    <property type="status" value="NOT_ANNOTATED_CDS"/>
    <property type="molecule type" value="Genomic_DNA"/>
</dbReference>
<dbReference type="STRING" id="644358.A0A0C4ED97"/>
<dbReference type="InterPro" id="IPR052895">
    <property type="entry name" value="HetReg/Transcr_Mod"/>
</dbReference>
<feature type="domain" description="Heterokaryon incompatibility" evidence="2">
    <location>
        <begin position="49"/>
        <end position="215"/>
    </location>
</feature>
<dbReference type="PANTHER" id="PTHR24148">
    <property type="entry name" value="ANKYRIN REPEAT DOMAIN-CONTAINING PROTEIN 39 HOMOLOG-RELATED"/>
    <property type="match status" value="1"/>
</dbReference>
<organism evidence="4 5">
    <name type="scientific">Magnaporthiopsis poae (strain ATCC 64411 / 73-15)</name>
    <name type="common">Kentucky bluegrass fungus</name>
    <name type="synonym">Magnaporthe poae</name>
    <dbReference type="NCBI Taxonomy" id="644358"/>
    <lineage>
        <taxon>Eukaryota</taxon>
        <taxon>Fungi</taxon>
        <taxon>Dikarya</taxon>
        <taxon>Ascomycota</taxon>
        <taxon>Pezizomycotina</taxon>
        <taxon>Sordariomycetes</taxon>
        <taxon>Sordariomycetidae</taxon>
        <taxon>Magnaporthales</taxon>
        <taxon>Magnaporthaceae</taxon>
        <taxon>Magnaporthiopsis</taxon>
    </lineage>
</organism>
<reference evidence="5" key="1">
    <citation type="submission" date="2010-05" db="EMBL/GenBank/DDBJ databases">
        <title>The genome sequence of Magnaporthe poae strain ATCC 64411.</title>
        <authorList>
            <person name="Ma L.-J."/>
            <person name="Dead R."/>
            <person name="Young S."/>
            <person name="Zeng Q."/>
            <person name="Koehrsen M."/>
            <person name="Alvarado L."/>
            <person name="Berlin A."/>
            <person name="Chapman S.B."/>
            <person name="Chen Z."/>
            <person name="Freedman E."/>
            <person name="Gellesch M."/>
            <person name="Goldberg J."/>
            <person name="Griggs A."/>
            <person name="Gujja S."/>
            <person name="Heilman E.R."/>
            <person name="Heiman D."/>
            <person name="Hepburn T."/>
            <person name="Howarth C."/>
            <person name="Jen D."/>
            <person name="Larson L."/>
            <person name="Mehta T."/>
            <person name="Neiman D."/>
            <person name="Pearson M."/>
            <person name="Roberts A."/>
            <person name="Saif S."/>
            <person name="Shea T."/>
            <person name="Shenoy N."/>
            <person name="Sisk P."/>
            <person name="Stolte C."/>
            <person name="Sykes S."/>
            <person name="Walk T."/>
            <person name="White J."/>
            <person name="Yandava C."/>
            <person name="Haas B."/>
            <person name="Nusbaum C."/>
            <person name="Birren B."/>
        </authorList>
    </citation>
    <scope>NUCLEOTIDE SEQUENCE [LARGE SCALE GENOMIC DNA]</scope>
    <source>
        <strain evidence="5">ATCC 64411 / 73-15</strain>
    </source>
</reference>
<dbReference type="Pfam" id="PF06985">
    <property type="entry name" value="HET"/>
    <property type="match status" value="1"/>
</dbReference>
<reference evidence="4" key="5">
    <citation type="submission" date="2015-06" db="UniProtKB">
        <authorList>
            <consortium name="EnsemblFungi"/>
        </authorList>
    </citation>
    <scope>IDENTIFICATION</scope>
    <source>
        <strain evidence="4">ATCC 64411</strain>
    </source>
</reference>
<dbReference type="AlphaFoldDB" id="A0A0C4ED97"/>
<protein>
    <recommendedName>
        <fullName evidence="2">Heterokaryon incompatibility domain-containing protein</fullName>
    </recommendedName>
</protein>
<feature type="region of interest" description="Disordered" evidence="1">
    <location>
        <begin position="324"/>
        <end position="348"/>
    </location>
</feature>
<dbReference type="EMBL" id="GL876978">
    <property type="protein sequence ID" value="KLU91742.1"/>
    <property type="molecule type" value="Genomic_DNA"/>
</dbReference>
<reference evidence="3" key="3">
    <citation type="submission" date="2011-03" db="EMBL/GenBank/DDBJ databases">
        <title>Annotation of Magnaporthe poae ATCC 64411.</title>
        <authorList>
            <person name="Ma L.-J."/>
            <person name="Dead R."/>
            <person name="Young S.K."/>
            <person name="Zeng Q."/>
            <person name="Gargeya S."/>
            <person name="Fitzgerald M."/>
            <person name="Haas B."/>
            <person name="Abouelleil A."/>
            <person name="Alvarado L."/>
            <person name="Arachchi H.M."/>
            <person name="Berlin A."/>
            <person name="Brown A."/>
            <person name="Chapman S.B."/>
            <person name="Chen Z."/>
            <person name="Dunbar C."/>
            <person name="Freedman E."/>
            <person name="Gearin G."/>
            <person name="Gellesch M."/>
            <person name="Goldberg J."/>
            <person name="Griggs A."/>
            <person name="Gujja S."/>
            <person name="Heiman D."/>
            <person name="Howarth C."/>
            <person name="Larson L."/>
            <person name="Lui A."/>
            <person name="MacDonald P.J.P."/>
            <person name="Mehta T."/>
            <person name="Montmayeur A."/>
            <person name="Murphy C."/>
            <person name="Neiman D."/>
            <person name="Pearson M."/>
            <person name="Priest M."/>
            <person name="Roberts A."/>
            <person name="Saif S."/>
            <person name="Shea T."/>
            <person name="Shenoy N."/>
            <person name="Sisk P."/>
            <person name="Stolte C."/>
            <person name="Sykes S."/>
            <person name="Yandava C."/>
            <person name="Wortman J."/>
            <person name="Nusbaum C."/>
            <person name="Birren B."/>
        </authorList>
    </citation>
    <scope>NUCLEOTIDE SEQUENCE</scope>
    <source>
        <strain evidence="3">ATCC 64411</strain>
    </source>
</reference>
<dbReference type="Pfam" id="PF26639">
    <property type="entry name" value="Het-6_barrel"/>
    <property type="match status" value="1"/>
</dbReference>
<dbReference type="InterPro" id="IPR010730">
    <property type="entry name" value="HET"/>
</dbReference>
<dbReference type="eggNOG" id="ENOG502SIW3">
    <property type="taxonomic scope" value="Eukaryota"/>
</dbReference>
<gene>
    <name evidence="3" type="ORF">MAPG_10691</name>
</gene>
<proteinExistence type="predicted"/>
<dbReference type="OrthoDB" id="2288928at2759"/>
<keyword evidence="5" id="KW-1185">Reference proteome</keyword>
<evidence type="ECO:0000259" key="2">
    <source>
        <dbReference type="Pfam" id="PF06985"/>
    </source>
</evidence>